<evidence type="ECO:0000259" key="9">
    <source>
        <dbReference type="Pfam" id="PF02879"/>
    </source>
</evidence>
<dbReference type="GO" id="GO:0006166">
    <property type="term" value="P:purine ribonucleoside salvage"/>
    <property type="evidence" value="ECO:0007669"/>
    <property type="project" value="TreeGrafter"/>
</dbReference>
<feature type="domain" description="Alpha-D-phosphohexomutase alpha/beta/alpha" evidence="10">
    <location>
        <begin position="428"/>
        <end position="526"/>
    </location>
</feature>
<dbReference type="PROSITE" id="PS00710">
    <property type="entry name" value="PGM_PMM"/>
    <property type="match status" value="1"/>
</dbReference>
<dbReference type="CDD" id="cd05799">
    <property type="entry name" value="PGM2"/>
    <property type="match status" value="1"/>
</dbReference>
<dbReference type="InterPro" id="IPR016055">
    <property type="entry name" value="A-D-PHexomutase_a/b/a-I/II/III"/>
</dbReference>
<evidence type="ECO:0000256" key="7">
    <source>
        <dbReference type="SAM" id="MobiDB-lite"/>
    </source>
</evidence>
<evidence type="ECO:0000256" key="1">
    <source>
        <dbReference type="ARBA" id="ARBA00001946"/>
    </source>
</evidence>
<reference evidence="11 12" key="1">
    <citation type="journal article" date="2021" name="Elife">
        <title>Chloroplast acquisition without the gene transfer in kleptoplastic sea slugs, Plakobranchus ocellatus.</title>
        <authorList>
            <person name="Maeda T."/>
            <person name="Takahashi S."/>
            <person name="Yoshida T."/>
            <person name="Shimamura S."/>
            <person name="Takaki Y."/>
            <person name="Nagai Y."/>
            <person name="Toyoda A."/>
            <person name="Suzuki Y."/>
            <person name="Arimoto A."/>
            <person name="Ishii H."/>
            <person name="Satoh N."/>
            <person name="Nishiyama T."/>
            <person name="Hasebe M."/>
            <person name="Maruyama T."/>
            <person name="Minagawa J."/>
            <person name="Obokata J."/>
            <person name="Shigenobu S."/>
        </authorList>
    </citation>
    <scope>NUCLEOTIDE SEQUENCE [LARGE SCALE GENOMIC DNA]</scope>
</reference>
<dbReference type="InterPro" id="IPR005846">
    <property type="entry name" value="A-D-PHexomutase_a/b/a-III"/>
</dbReference>
<dbReference type="PANTHER" id="PTHR45745">
    <property type="entry name" value="PHOSPHOMANNOMUTASE 45A"/>
    <property type="match status" value="1"/>
</dbReference>
<comment type="caution">
    <text evidence="11">The sequence shown here is derived from an EMBL/GenBank/DDBJ whole genome shotgun (WGS) entry which is preliminary data.</text>
</comment>
<keyword evidence="6" id="KW-0413">Isomerase</keyword>
<dbReference type="GO" id="GO:0005634">
    <property type="term" value="C:nucleus"/>
    <property type="evidence" value="ECO:0007669"/>
    <property type="project" value="TreeGrafter"/>
</dbReference>
<name>A0AAV4FCW8_9GAST</name>
<keyword evidence="5" id="KW-0460">Magnesium</keyword>
<dbReference type="Pfam" id="PF02879">
    <property type="entry name" value="PGM_PMM_II"/>
    <property type="match status" value="1"/>
</dbReference>
<dbReference type="AlphaFoldDB" id="A0AAV4FCW8"/>
<evidence type="ECO:0000259" key="8">
    <source>
        <dbReference type="Pfam" id="PF02878"/>
    </source>
</evidence>
<dbReference type="SUPFAM" id="SSF53738">
    <property type="entry name" value="Phosphoglucomutase, first 3 domains"/>
    <property type="match status" value="3"/>
</dbReference>
<evidence type="ECO:0000256" key="4">
    <source>
        <dbReference type="ARBA" id="ARBA00022723"/>
    </source>
</evidence>
<dbReference type="InterPro" id="IPR016066">
    <property type="entry name" value="A-D-PHexomutase_CS"/>
</dbReference>
<dbReference type="Pfam" id="PF02880">
    <property type="entry name" value="PGM_PMM_III"/>
    <property type="match status" value="1"/>
</dbReference>
<evidence type="ECO:0000259" key="10">
    <source>
        <dbReference type="Pfam" id="PF02880"/>
    </source>
</evidence>
<accession>A0AAV4FCW8</accession>
<evidence type="ECO:0000256" key="3">
    <source>
        <dbReference type="ARBA" id="ARBA00022553"/>
    </source>
</evidence>
<dbReference type="InterPro" id="IPR036900">
    <property type="entry name" value="A-D-PHexomutase_C_sf"/>
</dbReference>
<feature type="domain" description="Alpha-D-phosphohexomutase alpha/beta/alpha" evidence="9">
    <location>
        <begin position="245"/>
        <end position="340"/>
    </location>
</feature>
<evidence type="ECO:0000256" key="2">
    <source>
        <dbReference type="ARBA" id="ARBA00010231"/>
    </source>
</evidence>
<dbReference type="InterPro" id="IPR005844">
    <property type="entry name" value="A-D-PHexomutase_a/b/a-I"/>
</dbReference>
<dbReference type="Pfam" id="PF02878">
    <property type="entry name" value="PGM_PMM_I"/>
    <property type="match status" value="1"/>
</dbReference>
<dbReference type="GO" id="GO:0005975">
    <property type="term" value="P:carbohydrate metabolic process"/>
    <property type="evidence" value="ECO:0007669"/>
    <property type="project" value="InterPro"/>
</dbReference>
<gene>
    <name evidence="11" type="ORF">ElyMa_005655100</name>
</gene>
<feature type="region of interest" description="Disordered" evidence="7">
    <location>
        <begin position="1"/>
        <end position="21"/>
    </location>
</feature>
<dbReference type="GO" id="GO:0008973">
    <property type="term" value="F:phosphopentomutase activity"/>
    <property type="evidence" value="ECO:0007669"/>
    <property type="project" value="TreeGrafter"/>
</dbReference>
<evidence type="ECO:0000256" key="6">
    <source>
        <dbReference type="ARBA" id="ARBA00023235"/>
    </source>
</evidence>
<dbReference type="Proteomes" id="UP000762676">
    <property type="component" value="Unassembled WGS sequence"/>
</dbReference>
<sequence length="667" mass="74886">MSSIMKELEPVTPESMNTGDRGLDAEAAKWLSWDRNPETRMAIRKLVEAKKTEELKKLLMHRMEFGTAGLRTRMGPGNSQMNDLTMIQTTQGLVKYLKETLPDSTKKGVVIGFDGRHNSEKWSKLVATVCVNAELPVYLFKRLCPTPYVAFALRVFEASCGIMITASHNPKEDNGYKVYWDNGAQASIIPPHDSGISQAINESLQPLDSSWDTSILDKESVKSLIVDPMDDVIRKYNEAALAVCYTREKNSECPVRLTYTAMHGVGYEFVCHTLKAFDFKEPIPVIEQVKPDPDFPTVKYPNPEEGEGALKLAMETADKNRSKVILANDPDADRLAIAEKTESGWRVFSGNEIGAFIGWWCWTCWRQRNPNVNCKQQHEGGGARNKTRGRQGTLLSRLVSTCTRISFTVTVAGHLVTAGHFVLSDVYMMSSTVSSKILQAIAHNEGFNFIETLTGFKWMGNVADELLKKGKHVLFAFEEAIGYMCGSRVLDKDGVTSTAVVAELVNHLYSNQSSLSQQLEVIYKRYGYHLNHNSYFLCHDGDTIKAMFARLRDFNGTGTYPTECGEFEIVHVRDLTVGYDSEAEDKKPSLPTSKSSQMITFKFKNGCVATLRTSGTEPKIKYYTELRTDPAKNLEFDEVKTQLQAIVTDIVKHFYNPKLFPKILARQ</sequence>
<feature type="domain" description="Alpha-D-phosphohexomutase alpha/beta/alpha" evidence="8">
    <location>
        <begin position="63"/>
        <end position="202"/>
    </location>
</feature>
<comment type="similarity">
    <text evidence="2">Belongs to the phosphohexose mutase family.</text>
</comment>
<evidence type="ECO:0000313" key="12">
    <source>
        <dbReference type="Proteomes" id="UP000762676"/>
    </source>
</evidence>
<evidence type="ECO:0000313" key="11">
    <source>
        <dbReference type="EMBL" id="GFR70518.1"/>
    </source>
</evidence>
<dbReference type="Gene3D" id="3.40.120.10">
    <property type="entry name" value="Alpha-D-Glucose-1,6-Bisphosphate, subunit A, domain 3"/>
    <property type="match status" value="3"/>
</dbReference>
<keyword evidence="3" id="KW-0597">Phosphoprotein</keyword>
<organism evidence="11 12">
    <name type="scientific">Elysia marginata</name>
    <dbReference type="NCBI Taxonomy" id="1093978"/>
    <lineage>
        <taxon>Eukaryota</taxon>
        <taxon>Metazoa</taxon>
        <taxon>Spiralia</taxon>
        <taxon>Lophotrochozoa</taxon>
        <taxon>Mollusca</taxon>
        <taxon>Gastropoda</taxon>
        <taxon>Heterobranchia</taxon>
        <taxon>Euthyneura</taxon>
        <taxon>Panpulmonata</taxon>
        <taxon>Sacoglossa</taxon>
        <taxon>Placobranchoidea</taxon>
        <taxon>Plakobranchidae</taxon>
        <taxon>Elysia</taxon>
    </lineage>
</organism>
<dbReference type="EMBL" id="BMAT01011327">
    <property type="protein sequence ID" value="GFR70518.1"/>
    <property type="molecule type" value="Genomic_DNA"/>
</dbReference>
<proteinExistence type="inferred from homology"/>
<keyword evidence="12" id="KW-1185">Reference proteome</keyword>
<dbReference type="PANTHER" id="PTHR45745:SF1">
    <property type="entry name" value="PHOSPHOGLUCOMUTASE 2B-RELATED"/>
    <property type="match status" value="1"/>
</dbReference>
<keyword evidence="4" id="KW-0479">Metal-binding</keyword>
<dbReference type="GO" id="GO:0000287">
    <property type="term" value="F:magnesium ion binding"/>
    <property type="evidence" value="ECO:0007669"/>
    <property type="project" value="InterPro"/>
</dbReference>
<dbReference type="SUPFAM" id="SSF55957">
    <property type="entry name" value="Phosphoglucomutase, C-terminal domain"/>
    <property type="match status" value="1"/>
</dbReference>
<dbReference type="InterPro" id="IPR005845">
    <property type="entry name" value="A-D-PHexomutase_a/b/a-II"/>
</dbReference>
<evidence type="ECO:0000256" key="5">
    <source>
        <dbReference type="ARBA" id="ARBA00022842"/>
    </source>
</evidence>
<protein>
    <submittedName>
        <fullName evidence="11">Phosphoglucomutase-2</fullName>
    </submittedName>
</protein>
<comment type="cofactor">
    <cofactor evidence="1">
        <name>Mg(2+)</name>
        <dbReference type="ChEBI" id="CHEBI:18420"/>
    </cofactor>
</comment>